<feature type="region of interest" description="Disordered" evidence="4">
    <location>
        <begin position="492"/>
        <end position="520"/>
    </location>
</feature>
<dbReference type="GO" id="GO:0003746">
    <property type="term" value="F:translation elongation factor activity"/>
    <property type="evidence" value="ECO:0007669"/>
    <property type="project" value="UniProtKB-KW"/>
</dbReference>
<dbReference type="Gene3D" id="6.10.250.3180">
    <property type="match status" value="1"/>
</dbReference>
<evidence type="ECO:0000256" key="1">
    <source>
        <dbReference type="ARBA" id="ARBA00004123"/>
    </source>
</evidence>
<dbReference type="PANTHER" id="PTHR15141">
    <property type="entry name" value="TRANSCRIPTION ELONGATION FACTOR B POLYPEPTIDE 3"/>
    <property type="match status" value="1"/>
</dbReference>
<evidence type="ECO:0000259" key="5">
    <source>
        <dbReference type="PROSITE" id="PS51319"/>
    </source>
</evidence>
<dbReference type="GeneID" id="135393862"/>
<dbReference type="Pfam" id="PF08711">
    <property type="entry name" value="Med26"/>
    <property type="match status" value="1"/>
</dbReference>
<dbReference type="InterPro" id="IPR051870">
    <property type="entry name" value="Elongin-A_domain"/>
</dbReference>
<keyword evidence="6" id="KW-0251">Elongation factor</keyword>
<comment type="subcellular location">
    <subcellularLocation>
        <location evidence="1 3">Nucleus</location>
    </subcellularLocation>
</comment>
<proteinExistence type="predicted"/>
<accession>A0A2R5LDY6</accession>
<evidence type="ECO:0000256" key="3">
    <source>
        <dbReference type="PROSITE-ProRule" id="PRU00649"/>
    </source>
</evidence>
<keyword evidence="6" id="KW-0648">Protein biosynthesis</keyword>
<feature type="compositionally biased region" description="Basic and acidic residues" evidence="4">
    <location>
        <begin position="247"/>
        <end position="259"/>
    </location>
</feature>
<dbReference type="InterPro" id="IPR010684">
    <property type="entry name" value="RNA_pol_II_trans_fac_SIII_A"/>
</dbReference>
<dbReference type="Pfam" id="PF06881">
    <property type="entry name" value="Elongin_A"/>
    <property type="match status" value="1"/>
</dbReference>
<feature type="region of interest" description="Disordered" evidence="4">
    <location>
        <begin position="75"/>
        <end position="163"/>
    </location>
</feature>
<dbReference type="AlphaFoldDB" id="A0A2R5LDY6"/>
<feature type="compositionally biased region" description="Basic residues" evidence="4">
    <location>
        <begin position="135"/>
        <end position="147"/>
    </location>
</feature>
<dbReference type="InterPro" id="IPR035441">
    <property type="entry name" value="TFIIS/LEDGF_dom_sf"/>
</dbReference>
<feature type="compositionally biased region" description="Low complexity" evidence="4">
    <location>
        <begin position="493"/>
        <end position="503"/>
    </location>
</feature>
<dbReference type="SMART" id="SM00509">
    <property type="entry name" value="TFS2N"/>
    <property type="match status" value="1"/>
</dbReference>
<dbReference type="SUPFAM" id="SSF47676">
    <property type="entry name" value="Conserved domain common to transcription factors TFIIS, elongin A, CRSP70"/>
    <property type="match status" value="1"/>
</dbReference>
<protein>
    <submittedName>
        <fullName evidence="6">Putative transcription elongation factor b polypeptide</fullName>
    </submittedName>
</protein>
<dbReference type="InterPro" id="IPR003617">
    <property type="entry name" value="TFIIS/CRSP70_N_sub"/>
</dbReference>
<evidence type="ECO:0000313" key="6">
    <source>
        <dbReference type="EMBL" id="MBY07678.1"/>
    </source>
</evidence>
<dbReference type="KEGG" id="oti:135393862"/>
<feature type="compositionally biased region" description="Low complexity" evidence="4">
    <location>
        <begin position="207"/>
        <end position="229"/>
    </location>
</feature>
<dbReference type="GO" id="GO:0070449">
    <property type="term" value="C:elongin complex"/>
    <property type="evidence" value="ECO:0007669"/>
    <property type="project" value="InterPro"/>
</dbReference>
<sequence>MADWKEKVLHYGKRLERNQSDDKVLETLHKLQKIPMTLSVLQETNIGRIVSQLKKQDGPVGEKARAVVRAWKEVVTSKSQDTSERSSTSKRKKEIDDDDDDPPPVKSHRSSKQYSIEVESSHQNGNVQHSGVMHAPHHHHHHHHHHQNKVEEKPAEKASRVDKKEMKKLLKKAGHSEGGLDGSVASFEACLGLNDSVQQPKIKKKMATTPVKKPVTKTVAEVQQSSSSPTKKESSHHQSSSKSKRSTSKEENHHARKMPEALQKPNLAPLDREEVLSTLPEIQPVYKPLPHHRFMEDGPVKNKRNLSNEEAIIFTSSRKDRTAVYSGRKSCYLPEVPTLYEACVRVLTENVEGLAYTGGVPYDILKPVLERCTPTQLYSLEDYNPYLLDDSDELWQVHCGKDFKGIQPDAGETWREMYLKKYDEREEKLKSLTATISASMSKATPVRQTKLAYVDSVAKPPRNVARQQAKHGTGLPISQPLIKPTERAALARSGCSGSSSGSSRIPNVPSGPPKKPKIAPLMQKTLKFMKQRFKR</sequence>
<dbReference type="EMBL" id="GGLE01003552">
    <property type="protein sequence ID" value="MBY07678.1"/>
    <property type="molecule type" value="Transcribed_RNA"/>
</dbReference>
<dbReference type="PANTHER" id="PTHR15141:SF76">
    <property type="entry name" value="TRANSCRIPTION ELONGATION FACTOR B POLYPEPTIDE 3"/>
    <property type="match status" value="1"/>
</dbReference>
<dbReference type="InterPro" id="IPR017923">
    <property type="entry name" value="TFIIS_N"/>
</dbReference>
<reference evidence="6" key="1">
    <citation type="submission" date="2018-03" db="EMBL/GenBank/DDBJ databases">
        <title>The relapsing fever spirochete Borrelia turicatae persists in the highly oxidative environment of its soft-bodied tick vector.</title>
        <authorList>
            <person name="Bourret T.J."/>
            <person name="Boyle W.K."/>
            <person name="Valenzuela J.G."/>
            <person name="Oliveira F."/>
            <person name="Lopez J.E."/>
        </authorList>
    </citation>
    <scope>NUCLEOTIDE SEQUENCE</scope>
    <source>
        <strain evidence="6">Kansas strain/isolate</strain>
        <tissue evidence="6">Salivary glands</tissue>
    </source>
</reference>
<dbReference type="Gene3D" id="1.20.930.10">
    <property type="entry name" value="Conserved domain common to transcription factors TFIIS, elongin A, CRSP70"/>
    <property type="match status" value="1"/>
</dbReference>
<name>A0A2R5LDY6_9ACAR</name>
<keyword evidence="2 3" id="KW-0539">Nucleus</keyword>
<feature type="domain" description="TFIIS N-terminal" evidence="5">
    <location>
        <begin position="1"/>
        <end position="78"/>
    </location>
</feature>
<dbReference type="GO" id="GO:0006368">
    <property type="term" value="P:transcription elongation by RNA polymerase II"/>
    <property type="evidence" value="ECO:0007669"/>
    <property type="project" value="InterPro"/>
</dbReference>
<feature type="region of interest" description="Disordered" evidence="4">
    <location>
        <begin position="201"/>
        <end position="269"/>
    </location>
</feature>
<dbReference type="CDD" id="cd00183">
    <property type="entry name" value="TFIIS_I"/>
    <property type="match status" value="1"/>
</dbReference>
<dbReference type="RefSeq" id="XP_064480249.1">
    <property type="nucleotide sequence ID" value="XM_064624179.1"/>
</dbReference>
<dbReference type="PROSITE" id="PS51319">
    <property type="entry name" value="TFIIS_N"/>
    <property type="match status" value="1"/>
</dbReference>
<evidence type="ECO:0000256" key="4">
    <source>
        <dbReference type="SAM" id="MobiDB-lite"/>
    </source>
</evidence>
<feature type="compositionally biased region" description="Basic and acidic residues" evidence="4">
    <location>
        <begin position="148"/>
        <end position="163"/>
    </location>
</feature>
<organism evidence="6">
    <name type="scientific">Ornithodoros turicata</name>
    <dbReference type="NCBI Taxonomy" id="34597"/>
    <lineage>
        <taxon>Eukaryota</taxon>
        <taxon>Metazoa</taxon>
        <taxon>Ecdysozoa</taxon>
        <taxon>Arthropoda</taxon>
        <taxon>Chelicerata</taxon>
        <taxon>Arachnida</taxon>
        <taxon>Acari</taxon>
        <taxon>Parasitiformes</taxon>
        <taxon>Ixodida</taxon>
        <taxon>Ixodoidea</taxon>
        <taxon>Argasidae</taxon>
        <taxon>Ornithodorinae</taxon>
        <taxon>Ornithodoros</taxon>
    </lineage>
</organism>
<evidence type="ECO:0000256" key="2">
    <source>
        <dbReference type="ARBA" id="ARBA00023242"/>
    </source>
</evidence>